<dbReference type="PANTHER" id="PTHR43482:SF1">
    <property type="entry name" value="PROTEIN AST1-RELATED"/>
    <property type="match status" value="1"/>
</dbReference>
<dbReference type="SMART" id="SM00829">
    <property type="entry name" value="PKS_ER"/>
    <property type="match status" value="1"/>
</dbReference>
<gene>
    <name evidence="3" type="ORF">B0H94_1054</name>
</gene>
<evidence type="ECO:0000313" key="4">
    <source>
        <dbReference type="Proteomes" id="UP000242310"/>
    </source>
</evidence>
<dbReference type="GO" id="GO:0016491">
    <property type="term" value="F:oxidoreductase activity"/>
    <property type="evidence" value="ECO:0007669"/>
    <property type="project" value="UniProtKB-KW"/>
</dbReference>
<dbReference type="NCBIfam" id="TIGR02817">
    <property type="entry name" value="adh_fam_1"/>
    <property type="match status" value="1"/>
</dbReference>
<dbReference type="InterPro" id="IPR014182">
    <property type="entry name" value="ADH_Zn_typ-1"/>
</dbReference>
<evidence type="ECO:0000256" key="1">
    <source>
        <dbReference type="RuleBase" id="RU364000"/>
    </source>
</evidence>
<keyword evidence="1" id="KW-0862">Zinc</keyword>
<evidence type="ECO:0000259" key="2">
    <source>
        <dbReference type="SMART" id="SM00829"/>
    </source>
</evidence>
<dbReference type="PANTHER" id="PTHR43482">
    <property type="entry name" value="PROTEIN AST1-RELATED"/>
    <property type="match status" value="1"/>
</dbReference>
<dbReference type="OrthoDB" id="9792162at2"/>
<dbReference type="CDD" id="cd08252">
    <property type="entry name" value="AL_MDR"/>
    <property type="match status" value="1"/>
</dbReference>
<dbReference type="RefSeq" id="WP_106588193.1">
    <property type="nucleotide sequence ID" value="NZ_PYAV01000005.1"/>
</dbReference>
<dbReference type="Pfam" id="PF08240">
    <property type="entry name" value="ADH_N"/>
    <property type="match status" value="1"/>
</dbReference>
<evidence type="ECO:0000313" key="3">
    <source>
        <dbReference type="EMBL" id="PSL46854.1"/>
    </source>
</evidence>
<dbReference type="InterPro" id="IPR013154">
    <property type="entry name" value="ADH-like_N"/>
</dbReference>
<proteinExistence type="inferred from homology"/>
<name>A0A2P8HKV5_9BACI</name>
<accession>A0A2P8HKV5</accession>
<reference evidence="3 4" key="1">
    <citation type="submission" date="2018-03" db="EMBL/GenBank/DDBJ databases">
        <title>Genomic Encyclopedia of Type Strains, Phase III (KMG-III): the genomes of soil and plant-associated and newly described type strains.</title>
        <authorList>
            <person name="Whitman W."/>
        </authorList>
    </citation>
    <scope>NUCLEOTIDE SEQUENCE [LARGE SCALE GENOMIC DNA]</scope>
    <source>
        <strain evidence="3 4">CGMCC 1.07653</strain>
    </source>
</reference>
<keyword evidence="1" id="KW-0479">Metal-binding</keyword>
<sequence length="337" mass="36714">MKAVGTYRSQPIEAVNSLVEEVVDQPNAEGRDILVRVEAVSVNPVDTKMRGHRKEDNGEFAILGYDASGVVESVGSDVTMFSPGDKVYYAGDFTRQGSNAPYQLVDERIVAKKPNTLTHEESAALPLTTLTAWEAMYERLGIHEDKDAGKAILIIGGAGGVGSVAIPLAKQTGLTVIATASREETNDWCIQRGADHIINHKHPLQPQLEELGFSDVPYIFCLSDTAEHWDNLVNCIAPEGAICSVVGVEQPLNLTDLMAKSATFAWEFMFTRPAFQTETMSRQHEILKKAAQFVDEGKLTTSMTENWAPLDAETLKQAHAKLEGGGMIGKLVISQKT</sequence>
<comment type="similarity">
    <text evidence="1">Belongs to the zinc-containing alcohol dehydrogenase family. Quinone oxidoreductase subfamily.</text>
</comment>
<dbReference type="GO" id="GO:0008270">
    <property type="term" value="F:zinc ion binding"/>
    <property type="evidence" value="ECO:0007669"/>
    <property type="project" value="InterPro"/>
</dbReference>
<keyword evidence="4" id="KW-1185">Reference proteome</keyword>
<dbReference type="InterPro" id="IPR052585">
    <property type="entry name" value="Lipid_raft_assoc_Zn_ADH"/>
</dbReference>
<organism evidence="3 4">
    <name type="scientific">Salsuginibacillus halophilus</name>
    <dbReference type="NCBI Taxonomy" id="517424"/>
    <lineage>
        <taxon>Bacteria</taxon>
        <taxon>Bacillati</taxon>
        <taxon>Bacillota</taxon>
        <taxon>Bacilli</taxon>
        <taxon>Bacillales</taxon>
        <taxon>Bacillaceae</taxon>
        <taxon>Salsuginibacillus</taxon>
    </lineage>
</organism>
<dbReference type="Pfam" id="PF13602">
    <property type="entry name" value="ADH_zinc_N_2"/>
    <property type="match status" value="1"/>
</dbReference>
<keyword evidence="1" id="KW-0560">Oxidoreductase</keyword>
<dbReference type="InterPro" id="IPR011032">
    <property type="entry name" value="GroES-like_sf"/>
</dbReference>
<dbReference type="InterPro" id="IPR036291">
    <property type="entry name" value="NAD(P)-bd_dom_sf"/>
</dbReference>
<dbReference type="EMBL" id="PYAV01000005">
    <property type="protein sequence ID" value="PSL46854.1"/>
    <property type="molecule type" value="Genomic_DNA"/>
</dbReference>
<dbReference type="Gene3D" id="3.90.180.10">
    <property type="entry name" value="Medium-chain alcohol dehydrogenases, catalytic domain"/>
    <property type="match status" value="1"/>
</dbReference>
<dbReference type="Proteomes" id="UP000242310">
    <property type="component" value="Unassembled WGS sequence"/>
</dbReference>
<dbReference type="SUPFAM" id="SSF51735">
    <property type="entry name" value="NAD(P)-binding Rossmann-fold domains"/>
    <property type="match status" value="1"/>
</dbReference>
<protein>
    <recommendedName>
        <fullName evidence="1">Zinc-type alcohol dehydrogenase-like protein</fullName>
    </recommendedName>
</protein>
<dbReference type="Gene3D" id="3.40.50.720">
    <property type="entry name" value="NAD(P)-binding Rossmann-like Domain"/>
    <property type="match status" value="1"/>
</dbReference>
<dbReference type="InterPro" id="IPR020843">
    <property type="entry name" value="ER"/>
</dbReference>
<dbReference type="SUPFAM" id="SSF50129">
    <property type="entry name" value="GroES-like"/>
    <property type="match status" value="1"/>
</dbReference>
<feature type="domain" description="Enoyl reductase (ER)" evidence="2">
    <location>
        <begin position="13"/>
        <end position="333"/>
    </location>
</feature>
<comment type="caution">
    <text evidence="3">The sequence shown here is derived from an EMBL/GenBank/DDBJ whole genome shotgun (WGS) entry which is preliminary data.</text>
</comment>
<dbReference type="AlphaFoldDB" id="A0A2P8HKV5"/>